<feature type="transmembrane region" description="Helical" evidence="7">
    <location>
        <begin position="111"/>
        <end position="136"/>
    </location>
</feature>
<dbReference type="Gene3D" id="1.10.3720.10">
    <property type="entry name" value="MetI-like"/>
    <property type="match status" value="1"/>
</dbReference>
<name>A0A6J6WFN9_9ZZZZ</name>
<feature type="transmembrane region" description="Helical" evidence="7">
    <location>
        <begin position="148"/>
        <end position="171"/>
    </location>
</feature>
<evidence type="ECO:0000256" key="6">
    <source>
        <dbReference type="ARBA" id="ARBA00023136"/>
    </source>
</evidence>
<feature type="transmembrane region" description="Helical" evidence="7">
    <location>
        <begin position="192"/>
        <end position="213"/>
    </location>
</feature>
<dbReference type="GO" id="GO:0005886">
    <property type="term" value="C:plasma membrane"/>
    <property type="evidence" value="ECO:0007669"/>
    <property type="project" value="UniProtKB-SubCell"/>
</dbReference>
<dbReference type="AlphaFoldDB" id="A0A6J6WFN9"/>
<evidence type="ECO:0000256" key="3">
    <source>
        <dbReference type="ARBA" id="ARBA00022475"/>
    </source>
</evidence>
<organism evidence="9">
    <name type="scientific">freshwater metagenome</name>
    <dbReference type="NCBI Taxonomy" id="449393"/>
    <lineage>
        <taxon>unclassified sequences</taxon>
        <taxon>metagenomes</taxon>
        <taxon>ecological metagenomes</taxon>
    </lineage>
</organism>
<sequence length="280" mass="30591">MAKRDSNLNLQTGSLITRIFIGLFIAFMAVFILGPLIWLAFQAFSTTWTFPNLKPDGWTLIWWKRVFETPSMVAAIKNSFITAPIVVLVSAVICLPAAYAAARYNYIGRRVFLIGMFAANSFPKLGLFASIATLFYTLNLMGTMVGVIIIQLLGTIIYMTWIPAAAFAAVPKNLEEAARDAGASKFRVFRGITLRIAAPGILVAMVMSFISAFDEAQGTYLVGSPQIFTMPTEMYSLVLTYPVQIAAVFSILLAVPSVVLIGLARKHIIGGQLAEGFQIK</sequence>
<comment type="subcellular location">
    <subcellularLocation>
        <location evidence="1">Cell membrane</location>
        <topology evidence="1">Multi-pass membrane protein</topology>
    </subcellularLocation>
</comment>
<evidence type="ECO:0000313" key="9">
    <source>
        <dbReference type="EMBL" id="CAB4782366.1"/>
    </source>
</evidence>
<dbReference type="SUPFAM" id="SSF161098">
    <property type="entry name" value="MetI-like"/>
    <property type="match status" value="1"/>
</dbReference>
<feature type="transmembrane region" description="Helical" evidence="7">
    <location>
        <begin position="20"/>
        <end position="41"/>
    </location>
</feature>
<dbReference type="PROSITE" id="PS50928">
    <property type="entry name" value="ABC_TM1"/>
    <property type="match status" value="1"/>
</dbReference>
<feature type="transmembrane region" description="Helical" evidence="7">
    <location>
        <begin position="80"/>
        <end position="99"/>
    </location>
</feature>
<dbReference type="InterPro" id="IPR035906">
    <property type="entry name" value="MetI-like_sf"/>
</dbReference>
<reference evidence="9" key="1">
    <citation type="submission" date="2020-05" db="EMBL/GenBank/DDBJ databases">
        <authorList>
            <person name="Chiriac C."/>
            <person name="Salcher M."/>
            <person name="Ghai R."/>
            <person name="Kavagutti S V."/>
        </authorList>
    </citation>
    <scope>NUCLEOTIDE SEQUENCE</scope>
</reference>
<evidence type="ECO:0000256" key="5">
    <source>
        <dbReference type="ARBA" id="ARBA00022989"/>
    </source>
</evidence>
<keyword evidence="6 7" id="KW-0472">Membrane</keyword>
<keyword evidence="3" id="KW-1003">Cell membrane</keyword>
<evidence type="ECO:0000259" key="8">
    <source>
        <dbReference type="PROSITE" id="PS50928"/>
    </source>
</evidence>
<dbReference type="InterPro" id="IPR000515">
    <property type="entry name" value="MetI-like"/>
</dbReference>
<dbReference type="EMBL" id="CAEZZY010000094">
    <property type="protein sequence ID" value="CAB4782366.1"/>
    <property type="molecule type" value="Genomic_DNA"/>
</dbReference>
<dbReference type="GO" id="GO:0055085">
    <property type="term" value="P:transmembrane transport"/>
    <property type="evidence" value="ECO:0007669"/>
    <property type="project" value="InterPro"/>
</dbReference>
<dbReference type="InterPro" id="IPR050901">
    <property type="entry name" value="BP-dep_ABC_trans_perm"/>
</dbReference>
<accession>A0A6J6WFN9</accession>
<feature type="domain" description="ABC transmembrane type-1" evidence="8">
    <location>
        <begin position="76"/>
        <end position="264"/>
    </location>
</feature>
<dbReference type="PANTHER" id="PTHR32243">
    <property type="entry name" value="MALTOSE TRANSPORT SYSTEM PERMEASE-RELATED"/>
    <property type="match status" value="1"/>
</dbReference>
<feature type="transmembrane region" description="Helical" evidence="7">
    <location>
        <begin position="241"/>
        <end position="263"/>
    </location>
</feature>
<evidence type="ECO:0000256" key="1">
    <source>
        <dbReference type="ARBA" id="ARBA00004651"/>
    </source>
</evidence>
<evidence type="ECO:0000256" key="7">
    <source>
        <dbReference type="SAM" id="Phobius"/>
    </source>
</evidence>
<dbReference type="CDD" id="cd06261">
    <property type="entry name" value="TM_PBP2"/>
    <property type="match status" value="1"/>
</dbReference>
<evidence type="ECO:0000256" key="2">
    <source>
        <dbReference type="ARBA" id="ARBA00022448"/>
    </source>
</evidence>
<proteinExistence type="predicted"/>
<gene>
    <name evidence="9" type="ORF">UFOPK2928_00875</name>
</gene>
<dbReference type="Pfam" id="PF00528">
    <property type="entry name" value="BPD_transp_1"/>
    <property type="match status" value="1"/>
</dbReference>
<keyword evidence="2" id="KW-0813">Transport</keyword>
<dbReference type="PANTHER" id="PTHR32243:SF18">
    <property type="entry name" value="INNER MEMBRANE ABC TRANSPORTER PERMEASE PROTEIN YCJP"/>
    <property type="match status" value="1"/>
</dbReference>
<protein>
    <submittedName>
        <fullName evidence="9">Unannotated protein</fullName>
    </submittedName>
</protein>
<keyword evidence="4 7" id="KW-0812">Transmembrane</keyword>
<evidence type="ECO:0000256" key="4">
    <source>
        <dbReference type="ARBA" id="ARBA00022692"/>
    </source>
</evidence>
<keyword evidence="5 7" id="KW-1133">Transmembrane helix</keyword>